<dbReference type="InterPro" id="IPR001138">
    <property type="entry name" value="Zn2Cys6_DnaBD"/>
</dbReference>
<dbReference type="Gene3D" id="4.10.240.10">
    <property type="entry name" value="Zn(2)-C6 fungal-type DNA-binding domain"/>
    <property type="match status" value="1"/>
</dbReference>
<dbReference type="OrthoDB" id="10018191at2759"/>
<dbReference type="PANTHER" id="PTHR47660">
    <property type="entry name" value="TRANSCRIPTION FACTOR WITH C2H2 AND ZN(2)-CYS(6) DNA BINDING DOMAIN (EUROFUNG)-RELATED-RELATED"/>
    <property type="match status" value="1"/>
</dbReference>
<evidence type="ECO:0000313" key="10">
    <source>
        <dbReference type="EMBL" id="KAJ4396226.1"/>
    </source>
</evidence>
<dbReference type="InterPro" id="IPR013087">
    <property type="entry name" value="Znf_C2H2_type"/>
</dbReference>
<dbReference type="SMART" id="SM00066">
    <property type="entry name" value="GAL4"/>
    <property type="match status" value="1"/>
</dbReference>
<feature type="compositionally biased region" description="Basic and acidic residues" evidence="7">
    <location>
        <begin position="774"/>
        <end position="783"/>
    </location>
</feature>
<organism evidence="10 11">
    <name type="scientific">Gnomoniopsis smithogilvyi</name>
    <dbReference type="NCBI Taxonomy" id="1191159"/>
    <lineage>
        <taxon>Eukaryota</taxon>
        <taxon>Fungi</taxon>
        <taxon>Dikarya</taxon>
        <taxon>Ascomycota</taxon>
        <taxon>Pezizomycotina</taxon>
        <taxon>Sordariomycetes</taxon>
        <taxon>Sordariomycetidae</taxon>
        <taxon>Diaporthales</taxon>
        <taxon>Gnomoniaceae</taxon>
        <taxon>Gnomoniopsis</taxon>
    </lineage>
</organism>
<dbReference type="EMBL" id="JAPEVB010000001">
    <property type="protein sequence ID" value="KAJ4396226.1"/>
    <property type="molecule type" value="Genomic_DNA"/>
</dbReference>
<evidence type="ECO:0000259" key="8">
    <source>
        <dbReference type="PROSITE" id="PS50048"/>
    </source>
</evidence>
<evidence type="ECO:0000313" key="11">
    <source>
        <dbReference type="Proteomes" id="UP001140453"/>
    </source>
</evidence>
<dbReference type="PANTHER" id="PTHR47660:SF7">
    <property type="entry name" value="TRANSCRIPTION FACTOR WITH C2H2 AND ZN(2)-CYS(6) DNA BINDING DOMAIN (EUROFUNG)"/>
    <property type="match status" value="1"/>
</dbReference>
<feature type="domain" description="C2H2-type" evidence="9">
    <location>
        <begin position="35"/>
        <end position="62"/>
    </location>
</feature>
<dbReference type="PROSITE" id="PS00463">
    <property type="entry name" value="ZN2_CY6_FUNGAL_1"/>
    <property type="match status" value="1"/>
</dbReference>
<reference evidence="10" key="1">
    <citation type="submission" date="2022-10" db="EMBL/GenBank/DDBJ databases">
        <title>Tapping the CABI collections for fungal endophytes: first genome assemblies for Collariella, Neodidymelliopsis, Ascochyta clinopodiicola, Didymella pomorum, Didymosphaeria variabile, Neocosmospora piperis and Neocucurbitaria cava.</title>
        <authorList>
            <person name="Hill R."/>
        </authorList>
    </citation>
    <scope>NUCLEOTIDE SEQUENCE</scope>
    <source>
        <strain evidence="10">IMI 355082</strain>
    </source>
</reference>
<evidence type="ECO:0000256" key="4">
    <source>
        <dbReference type="ARBA" id="ARBA00023163"/>
    </source>
</evidence>
<dbReference type="PROSITE" id="PS00028">
    <property type="entry name" value="ZINC_FINGER_C2H2_1"/>
    <property type="match status" value="2"/>
</dbReference>
<dbReference type="PROSITE" id="PS50157">
    <property type="entry name" value="ZINC_FINGER_C2H2_2"/>
    <property type="match status" value="2"/>
</dbReference>
<dbReference type="SMART" id="SM00355">
    <property type="entry name" value="ZnF_C2H2"/>
    <property type="match status" value="2"/>
</dbReference>
<dbReference type="GO" id="GO:0000981">
    <property type="term" value="F:DNA-binding transcription factor activity, RNA polymerase II-specific"/>
    <property type="evidence" value="ECO:0007669"/>
    <property type="project" value="InterPro"/>
</dbReference>
<accession>A0A9W8Z1L7</accession>
<dbReference type="Pfam" id="PF00172">
    <property type="entry name" value="Zn_clus"/>
    <property type="match status" value="1"/>
</dbReference>
<proteinExistence type="predicted"/>
<feature type="region of interest" description="Disordered" evidence="7">
    <location>
        <begin position="202"/>
        <end position="254"/>
    </location>
</feature>
<dbReference type="SUPFAM" id="SSF57667">
    <property type="entry name" value="beta-beta-alpha zinc fingers"/>
    <property type="match status" value="1"/>
</dbReference>
<keyword evidence="11" id="KW-1185">Reference proteome</keyword>
<dbReference type="GO" id="GO:0008270">
    <property type="term" value="F:zinc ion binding"/>
    <property type="evidence" value="ECO:0007669"/>
    <property type="project" value="UniProtKB-KW"/>
</dbReference>
<name>A0A9W8Z1L7_9PEZI</name>
<protein>
    <submittedName>
        <fullName evidence="10">Uncharacterized protein</fullName>
    </submittedName>
</protein>
<dbReference type="Proteomes" id="UP001140453">
    <property type="component" value="Unassembled WGS sequence"/>
</dbReference>
<evidence type="ECO:0000256" key="2">
    <source>
        <dbReference type="ARBA" id="ARBA00022833"/>
    </source>
</evidence>
<evidence type="ECO:0000256" key="1">
    <source>
        <dbReference type="ARBA" id="ARBA00022723"/>
    </source>
</evidence>
<dbReference type="CDD" id="cd00067">
    <property type="entry name" value="GAL4"/>
    <property type="match status" value="1"/>
</dbReference>
<evidence type="ECO:0000256" key="6">
    <source>
        <dbReference type="PROSITE-ProRule" id="PRU00042"/>
    </source>
</evidence>
<dbReference type="SUPFAM" id="SSF57701">
    <property type="entry name" value="Zn2/Cys6 DNA-binding domain"/>
    <property type="match status" value="1"/>
</dbReference>
<evidence type="ECO:0000256" key="7">
    <source>
        <dbReference type="SAM" id="MobiDB-lite"/>
    </source>
</evidence>
<keyword evidence="2" id="KW-0862">Zinc</keyword>
<gene>
    <name evidence="10" type="ORF">N0V93_000445</name>
</gene>
<feature type="domain" description="Zn(2)-C6 fungal-type" evidence="8">
    <location>
        <begin position="68"/>
        <end position="97"/>
    </location>
</feature>
<sequence>MDDQQTLNCPTCKRQFDRLEHLKRHLATHTKEKNCVCGICGRKFSRIDALNRHHNVHRPHVPLRRFRACMPCAASRVKCSGTQPCERCEKRSLSCTFPEGSDHEARTLTGAGELSHDTQDAYQRNDELQPINISAQQPPLGPLQGRRTDTYNFMQPQAQQVDLTSNQINTHMISTLNWISPDMEFDLAADFSYNPMAPSNQYWDSPADVENLPNQPPQATQTVASIESLPQSTPRSFPESSDAGTPGTAYLDSRGFRQPRAGRYASRIFGEEMSRESPHQQSDLQRMTPEQEIFTFALLPIPILPSLSLEETDAIQGQEFNPEQYRTMCQAFQEFCLSSSNGTFQDTAFIASELPPLPTFTPLIALYRRHFDPKILPILHRQIQGESTSSWIVKLAMSAIGSQYFSAELSTVLHEFLRRVLRPYGAVFTNGALTMDSLGLVQAKLLNYIGLAYSGSRRLEKFRIPALQGLVGEYTSLHRIHSTVLRGETDFQDHQDWMLSESSRRLCHAIWLIDSMSRCHFRTQSSILLDFSEIALPCKEERWQAGIEQVQVPTNQPTLEKGLRVLYVEKRLIKGIGEFGQILIIFGLFCQTWEIAKSVSKPLLRWTPNAQKGNAESDELTSISWLPQIPLYNHWRNAACDGLDVLHWIANSTVADSGTENPTVLHLHAARLILLSPYQTIRDMADLLTSEDILRGDHAERFQKQCQEIYKWITDDQYKARLAMIHCGVLFWHIRRYSTDAFYEPTNVFLATLVVWAYGSFCSPQQLGISPRASENDRSRDDADWSSDVDDIPSSIRLDRPTDDELVQIFIKTGRSMSATINGVGNITAKTGPSRMLREGCKLLNTLEKWPIRRQYLQTLTRLADVCGRDRQWLHSRLDMRQTRQPASSV</sequence>
<keyword evidence="3" id="KW-0805">Transcription regulation</keyword>
<dbReference type="Pfam" id="PF00096">
    <property type="entry name" value="zf-C2H2"/>
    <property type="match status" value="2"/>
</dbReference>
<evidence type="ECO:0000259" key="9">
    <source>
        <dbReference type="PROSITE" id="PS50157"/>
    </source>
</evidence>
<evidence type="ECO:0000256" key="3">
    <source>
        <dbReference type="ARBA" id="ARBA00023015"/>
    </source>
</evidence>
<feature type="compositionally biased region" description="Polar residues" evidence="7">
    <location>
        <begin position="217"/>
        <end position="243"/>
    </location>
</feature>
<dbReference type="InterPro" id="IPR036864">
    <property type="entry name" value="Zn2-C6_fun-type_DNA-bd_sf"/>
</dbReference>
<dbReference type="Gene3D" id="3.30.160.60">
    <property type="entry name" value="Classic Zinc Finger"/>
    <property type="match status" value="2"/>
</dbReference>
<comment type="caution">
    <text evidence="10">The sequence shown here is derived from an EMBL/GenBank/DDBJ whole genome shotgun (WGS) entry which is preliminary data.</text>
</comment>
<evidence type="ECO:0000256" key="5">
    <source>
        <dbReference type="ARBA" id="ARBA00023242"/>
    </source>
</evidence>
<keyword evidence="1" id="KW-0479">Metal-binding</keyword>
<feature type="region of interest" description="Disordered" evidence="7">
    <location>
        <begin position="770"/>
        <end position="797"/>
    </location>
</feature>
<dbReference type="PROSITE" id="PS50048">
    <property type="entry name" value="ZN2_CY6_FUNGAL_2"/>
    <property type="match status" value="1"/>
</dbReference>
<feature type="domain" description="C2H2-type" evidence="9">
    <location>
        <begin position="7"/>
        <end position="34"/>
    </location>
</feature>
<keyword evidence="6" id="KW-0863">Zinc-finger</keyword>
<keyword evidence="4" id="KW-0804">Transcription</keyword>
<dbReference type="InterPro" id="IPR036236">
    <property type="entry name" value="Znf_C2H2_sf"/>
</dbReference>
<dbReference type="CDD" id="cd12148">
    <property type="entry name" value="fungal_TF_MHR"/>
    <property type="match status" value="1"/>
</dbReference>
<keyword evidence="5" id="KW-0539">Nucleus</keyword>
<dbReference type="AlphaFoldDB" id="A0A9W8Z1L7"/>